<accession>A0A917HKM0</accession>
<dbReference type="Pfam" id="PF07690">
    <property type="entry name" value="MFS_1"/>
    <property type="match status" value="1"/>
</dbReference>
<keyword evidence="11" id="KW-1185">Reference proteome</keyword>
<evidence type="ECO:0000256" key="8">
    <source>
        <dbReference type="SAM" id="Phobius"/>
    </source>
</evidence>
<dbReference type="AlphaFoldDB" id="A0A917HKM0"/>
<evidence type="ECO:0000256" key="4">
    <source>
        <dbReference type="ARBA" id="ARBA00022692"/>
    </source>
</evidence>
<dbReference type="SUPFAM" id="SSF103473">
    <property type="entry name" value="MFS general substrate transporter"/>
    <property type="match status" value="1"/>
</dbReference>
<keyword evidence="4 8" id="KW-0812">Transmembrane</keyword>
<protein>
    <submittedName>
        <fullName evidence="10">Multidrug transporter</fullName>
    </submittedName>
</protein>
<reference evidence="10" key="2">
    <citation type="submission" date="2020-09" db="EMBL/GenBank/DDBJ databases">
        <authorList>
            <person name="Sun Q."/>
            <person name="Zhou Y."/>
        </authorList>
    </citation>
    <scope>NUCLEOTIDE SEQUENCE</scope>
    <source>
        <strain evidence="10">CGMCC 1.12754</strain>
    </source>
</reference>
<dbReference type="InterPro" id="IPR036259">
    <property type="entry name" value="MFS_trans_sf"/>
</dbReference>
<dbReference type="NCBIfam" id="TIGR00711">
    <property type="entry name" value="efflux_EmrB"/>
    <property type="match status" value="1"/>
</dbReference>
<dbReference type="GO" id="GO:0022857">
    <property type="term" value="F:transmembrane transporter activity"/>
    <property type="evidence" value="ECO:0007669"/>
    <property type="project" value="InterPro"/>
</dbReference>
<feature type="transmembrane region" description="Helical" evidence="8">
    <location>
        <begin position="59"/>
        <end position="78"/>
    </location>
</feature>
<comment type="caution">
    <text evidence="10">The sequence shown here is derived from an EMBL/GenBank/DDBJ whole genome shotgun (WGS) entry which is preliminary data.</text>
</comment>
<gene>
    <name evidence="10" type="ORF">GCM10011398_29360</name>
</gene>
<feature type="transmembrane region" description="Helical" evidence="8">
    <location>
        <begin position="368"/>
        <end position="390"/>
    </location>
</feature>
<dbReference type="PANTHER" id="PTHR42718">
    <property type="entry name" value="MAJOR FACILITATOR SUPERFAMILY MULTIDRUG TRANSPORTER MFSC"/>
    <property type="match status" value="1"/>
</dbReference>
<evidence type="ECO:0000256" key="2">
    <source>
        <dbReference type="ARBA" id="ARBA00022448"/>
    </source>
</evidence>
<feature type="transmembrane region" description="Helical" evidence="8">
    <location>
        <begin position="411"/>
        <end position="429"/>
    </location>
</feature>
<feature type="region of interest" description="Disordered" evidence="7">
    <location>
        <begin position="487"/>
        <end position="517"/>
    </location>
</feature>
<evidence type="ECO:0000256" key="1">
    <source>
        <dbReference type="ARBA" id="ARBA00004651"/>
    </source>
</evidence>
<name>A0A917HKM0_9BACI</name>
<evidence type="ECO:0000256" key="7">
    <source>
        <dbReference type="SAM" id="MobiDB-lite"/>
    </source>
</evidence>
<keyword evidence="5 8" id="KW-1133">Transmembrane helix</keyword>
<evidence type="ECO:0000313" key="11">
    <source>
        <dbReference type="Proteomes" id="UP000622860"/>
    </source>
</evidence>
<dbReference type="InterPro" id="IPR020846">
    <property type="entry name" value="MFS_dom"/>
</dbReference>
<keyword evidence="6 8" id="KW-0472">Membrane</keyword>
<organism evidence="10 11">
    <name type="scientific">Virgibacillus oceani</name>
    <dbReference type="NCBI Taxonomy" id="1479511"/>
    <lineage>
        <taxon>Bacteria</taxon>
        <taxon>Bacillati</taxon>
        <taxon>Bacillota</taxon>
        <taxon>Bacilli</taxon>
        <taxon>Bacillales</taxon>
        <taxon>Bacillaceae</taxon>
        <taxon>Virgibacillus</taxon>
    </lineage>
</organism>
<evidence type="ECO:0000256" key="5">
    <source>
        <dbReference type="ARBA" id="ARBA00022989"/>
    </source>
</evidence>
<dbReference type="InterPro" id="IPR004638">
    <property type="entry name" value="EmrB-like"/>
</dbReference>
<dbReference type="EMBL" id="BMFR01000014">
    <property type="protein sequence ID" value="GGG81999.1"/>
    <property type="molecule type" value="Genomic_DNA"/>
</dbReference>
<feature type="transmembrane region" description="Helical" evidence="8">
    <location>
        <begin position="87"/>
        <end position="113"/>
    </location>
</feature>
<feature type="transmembrane region" description="Helical" evidence="8">
    <location>
        <begin position="311"/>
        <end position="332"/>
    </location>
</feature>
<feature type="transmembrane region" description="Helical" evidence="8">
    <location>
        <begin position="274"/>
        <end position="299"/>
    </location>
</feature>
<sequence>MLDSTTRSAYIDASKVPKGPIIFVMVLGAFVAILNQTLMNVALPVMMEDLKIDMTTAQWLTTIFMLVNGILIPITAFLMEKFSTRKLFLVAMSLFAVGTLICGIAPGFTLILIGRVIQAAGAGIMMPLLTNVILSLFPIEKRGGAMGLIGLAMMAAPAIGPTLSGWIVQTFSWRLLFFIVLPIAIIDVILAYFLLRNVTKLSNPKVDIASIILSTIAFGGLLYGFSAAGQDGWSDPIVLTTLAVGAVTMIIFVFRQLRIKTPMLEFRVFKYSMFSLTTVINVVVTMAMFAAMLLIPLYLQDVRGFTPMESGLLLLPGAIVSGIMSPITGKLFDKIGARPLALLGLGITAVTTYFFTDLTDSTTYTFMMLLYTARMVGISMIMMPIMTAGLNQLPRRLYSHGTAMANTLRQLSGAIGTAFLITVMSNRAADHIADFMPKTGMPSEQEFAVIKGLATIEGINDSFMVATVFAIFGFILSFFIKRTKPDAEDDAYNQERSRETEEQGKVHVTHEAKPQNG</sequence>
<evidence type="ECO:0000256" key="6">
    <source>
        <dbReference type="ARBA" id="ARBA00023136"/>
    </source>
</evidence>
<evidence type="ECO:0000259" key="9">
    <source>
        <dbReference type="PROSITE" id="PS50850"/>
    </source>
</evidence>
<evidence type="ECO:0000256" key="3">
    <source>
        <dbReference type="ARBA" id="ARBA00022475"/>
    </source>
</evidence>
<feature type="compositionally biased region" description="Basic and acidic residues" evidence="7">
    <location>
        <begin position="493"/>
        <end position="517"/>
    </location>
</feature>
<keyword evidence="2" id="KW-0813">Transport</keyword>
<dbReference type="Gene3D" id="1.20.1720.10">
    <property type="entry name" value="Multidrug resistance protein D"/>
    <property type="match status" value="1"/>
</dbReference>
<dbReference type="PROSITE" id="PS50850">
    <property type="entry name" value="MFS"/>
    <property type="match status" value="1"/>
</dbReference>
<feature type="transmembrane region" description="Helical" evidence="8">
    <location>
        <begin position="119"/>
        <end position="139"/>
    </location>
</feature>
<reference evidence="10" key="1">
    <citation type="journal article" date="2014" name="Int. J. Syst. Evol. Microbiol.">
        <title>Complete genome sequence of Corynebacterium casei LMG S-19264T (=DSM 44701T), isolated from a smear-ripened cheese.</title>
        <authorList>
            <consortium name="US DOE Joint Genome Institute (JGI-PGF)"/>
            <person name="Walter F."/>
            <person name="Albersmeier A."/>
            <person name="Kalinowski J."/>
            <person name="Ruckert C."/>
        </authorList>
    </citation>
    <scope>NUCLEOTIDE SEQUENCE</scope>
    <source>
        <strain evidence="10">CGMCC 1.12754</strain>
    </source>
</reference>
<dbReference type="Proteomes" id="UP000622860">
    <property type="component" value="Unassembled WGS sequence"/>
</dbReference>
<feature type="domain" description="Major facilitator superfamily (MFS) profile" evidence="9">
    <location>
        <begin position="21"/>
        <end position="485"/>
    </location>
</feature>
<evidence type="ECO:0000313" key="10">
    <source>
        <dbReference type="EMBL" id="GGG81999.1"/>
    </source>
</evidence>
<proteinExistence type="predicted"/>
<dbReference type="PRINTS" id="PR01036">
    <property type="entry name" value="TCRTETB"/>
</dbReference>
<dbReference type="GO" id="GO:0005886">
    <property type="term" value="C:plasma membrane"/>
    <property type="evidence" value="ECO:0007669"/>
    <property type="project" value="UniProtKB-SubCell"/>
</dbReference>
<feature type="transmembrane region" description="Helical" evidence="8">
    <location>
        <begin position="21"/>
        <end position="39"/>
    </location>
</feature>
<dbReference type="InterPro" id="IPR011701">
    <property type="entry name" value="MFS"/>
</dbReference>
<feature type="transmembrane region" description="Helical" evidence="8">
    <location>
        <begin position="237"/>
        <end position="254"/>
    </location>
</feature>
<dbReference type="PANTHER" id="PTHR42718:SF24">
    <property type="entry name" value="MAJOR FACILITATOR SUPERFAMILY (MFS) PROFILE DOMAIN-CONTAINING PROTEIN"/>
    <property type="match status" value="1"/>
</dbReference>
<feature type="transmembrane region" description="Helical" evidence="8">
    <location>
        <begin position="146"/>
        <end position="167"/>
    </location>
</feature>
<dbReference type="RefSeq" id="WP_308419003.1">
    <property type="nucleotide sequence ID" value="NZ_BMFR01000014.1"/>
</dbReference>
<feature type="transmembrane region" description="Helical" evidence="8">
    <location>
        <begin position="173"/>
        <end position="194"/>
    </location>
</feature>
<feature type="transmembrane region" description="Helical" evidence="8">
    <location>
        <begin position="206"/>
        <end position="225"/>
    </location>
</feature>
<feature type="transmembrane region" description="Helical" evidence="8">
    <location>
        <begin position="462"/>
        <end position="480"/>
    </location>
</feature>
<comment type="subcellular location">
    <subcellularLocation>
        <location evidence="1">Cell membrane</location>
        <topology evidence="1">Multi-pass membrane protein</topology>
    </subcellularLocation>
</comment>
<dbReference type="CDD" id="cd17503">
    <property type="entry name" value="MFS_LmrB_MDR_like"/>
    <property type="match status" value="1"/>
</dbReference>
<keyword evidence="3" id="KW-1003">Cell membrane</keyword>
<feature type="transmembrane region" description="Helical" evidence="8">
    <location>
        <begin position="339"/>
        <end position="356"/>
    </location>
</feature>
<dbReference type="Gene3D" id="1.20.1250.20">
    <property type="entry name" value="MFS general substrate transporter like domains"/>
    <property type="match status" value="1"/>
</dbReference>